<feature type="compositionally biased region" description="Basic residues" evidence="1">
    <location>
        <begin position="73"/>
        <end position="90"/>
    </location>
</feature>
<sequence>MLQKKALEKEHMLKNNYENQESNTKKNKIGLFLDTLTELARYIESTINKNKINASKMKNNQLGDNKHDAIQQSKKRPIHKRKEMKSRKMKTKTDLVDEKEKEKIQDTMFVKIGQNGTIGLLNFFDFREGLLKNNFKDLIYVMEYLNVFNITETIMFIQKFTESICASYCMGITNVLELSNNDMLLYEKMRLIFNNQGMTVVTKNSEYEFNDAEFEKFLLLLNLNKYTIPLNCPCKFYTNNIISYYIQYNSGLKGNFYQLKKSQFTEKFSPSYLLDKLIVLQDKLNYIRKHGKLEVNKRAVKNEDDDDDDFHENVYYHKQRYIPTIRTLNVENNSNTTDNTVNNFTYPDMDLLIVYYNSPLVNFKNLTDVKNILIEEVNSKIFYINSFRIGNQFFPTYSNLGKDDHDLEILEEVNASKINAPSRNSGKSTSKSTTSNQNNGKHVSHLGCFTLPNVKSLDKHNNKQNEDNFLSSPIKVQGDCEWVPLKSPQNYEDFYNEKKRNTGLFEKSEESNNENKLSDDLNLKYNFFENGDIDNKKEEDLYAKNIHANDTSETDSLPLNGKTKKKYHSNKSNISSNSNSNNIGNNDSNVKKSIKAKYLIYFFKNIHVWKTQVYCQNMNYINNLLENINYDEDIIFQENLEEDIVYVYFTSKLGVKYDIDVNYFIFLLQKISLIMYVEDLCGIFQLDDVKQNQKLDRHLENTTNTQNFIEKHIIFFYEQYSNKNKYAKQLSNISTSTFFSSKKDIILNTESYNNIIFNEKDIYDVMFIYMEDVLTEKMVIDTWLTPYGFMLYKPNNDSGNNDNIKLSISKNENITKHSRNSIDKYLFYEYKKISNNISQYYDDLNSKIPQFKDNLKEYKLVIYNDNPSMTNIVLTTTINVLNVALLQSILEVVLEIKANQQFFSYNGKFISLNTFIILDEGINYLFFNYIPNENHPALSNTGYA</sequence>
<proteinExistence type="predicted"/>
<organism evidence="2 3">
    <name type="scientific">Plasmodium malariae</name>
    <dbReference type="NCBI Taxonomy" id="5858"/>
    <lineage>
        <taxon>Eukaryota</taxon>
        <taxon>Sar</taxon>
        <taxon>Alveolata</taxon>
        <taxon>Apicomplexa</taxon>
        <taxon>Aconoidasida</taxon>
        <taxon>Haemosporida</taxon>
        <taxon>Plasmodiidae</taxon>
        <taxon>Plasmodium</taxon>
        <taxon>Plasmodium (Plasmodium)</taxon>
    </lineage>
</organism>
<feature type="compositionally biased region" description="Low complexity" evidence="1">
    <location>
        <begin position="424"/>
        <end position="441"/>
    </location>
</feature>
<dbReference type="VEuPathDB" id="PlasmoDB:PmUG01_08030100"/>
<protein>
    <submittedName>
        <fullName evidence="2">Uncharacterized protein</fullName>
    </submittedName>
</protein>
<name>A0A1A8VV94_PLAMA</name>
<accession>A0A1A8VV94</accession>
<evidence type="ECO:0000313" key="2">
    <source>
        <dbReference type="EMBL" id="SBS84480.1"/>
    </source>
</evidence>
<reference evidence="3" key="1">
    <citation type="submission" date="2016-05" db="EMBL/GenBank/DDBJ databases">
        <authorList>
            <person name="Naeem Raeece"/>
        </authorList>
    </citation>
    <scope>NUCLEOTIDE SEQUENCE [LARGE SCALE GENOMIC DNA]</scope>
</reference>
<feature type="region of interest" description="Disordered" evidence="1">
    <location>
        <begin position="552"/>
        <end position="586"/>
    </location>
</feature>
<feature type="region of interest" description="Disordered" evidence="1">
    <location>
        <begin position="69"/>
        <end position="94"/>
    </location>
</feature>
<gene>
    <name evidence="2" type="ORF">PMALA_009870</name>
</gene>
<evidence type="ECO:0000313" key="3">
    <source>
        <dbReference type="Proteomes" id="UP000078597"/>
    </source>
</evidence>
<feature type="region of interest" description="Disordered" evidence="1">
    <location>
        <begin position="418"/>
        <end position="443"/>
    </location>
</feature>
<dbReference type="Proteomes" id="UP000078597">
    <property type="component" value="Unassembled WGS sequence"/>
</dbReference>
<evidence type="ECO:0000256" key="1">
    <source>
        <dbReference type="SAM" id="MobiDB-lite"/>
    </source>
</evidence>
<dbReference type="EMBL" id="FLQW01000538">
    <property type="protein sequence ID" value="SBS84480.1"/>
    <property type="molecule type" value="Genomic_DNA"/>
</dbReference>
<dbReference type="AlphaFoldDB" id="A0A1A8VV94"/>
<feature type="compositionally biased region" description="Low complexity" evidence="1">
    <location>
        <begin position="570"/>
        <end position="586"/>
    </location>
</feature>